<keyword evidence="6" id="KW-0479">Metal-binding</keyword>
<dbReference type="InterPro" id="IPR050855">
    <property type="entry name" value="NDM-1-like"/>
</dbReference>
<evidence type="ECO:0000256" key="2">
    <source>
        <dbReference type="ARBA" id="ARBA00001947"/>
    </source>
</evidence>
<comment type="cofactor">
    <cofactor evidence="2">
        <name>Zn(2+)</name>
        <dbReference type="ChEBI" id="CHEBI:29105"/>
    </cofactor>
</comment>
<feature type="domain" description="Metallo-beta-lactamase" evidence="12">
    <location>
        <begin position="16"/>
        <end position="208"/>
    </location>
</feature>
<evidence type="ECO:0000256" key="6">
    <source>
        <dbReference type="ARBA" id="ARBA00022723"/>
    </source>
</evidence>
<evidence type="ECO:0000313" key="14">
    <source>
        <dbReference type="Proteomes" id="UP001462640"/>
    </source>
</evidence>
<dbReference type="SUPFAM" id="SSF56281">
    <property type="entry name" value="Metallo-hydrolase/oxidoreductase"/>
    <property type="match status" value="1"/>
</dbReference>
<evidence type="ECO:0000313" key="13">
    <source>
        <dbReference type="EMBL" id="MEO3715650.1"/>
    </source>
</evidence>
<dbReference type="InterPro" id="IPR036866">
    <property type="entry name" value="RibonucZ/Hydroxyglut_hydro"/>
</dbReference>
<accession>A0ABV0GKT4</accession>
<evidence type="ECO:0000256" key="4">
    <source>
        <dbReference type="ARBA" id="ARBA00005250"/>
    </source>
</evidence>
<evidence type="ECO:0000256" key="11">
    <source>
        <dbReference type="ARBA" id="ARBA00023251"/>
    </source>
</evidence>
<dbReference type="CDD" id="cd06262">
    <property type="entry name" value="metallo-hydrolase-like_MBL-fold"/>
    <property type="match status" value="1"/>
</dbReference>
<sequence>MKLPASIDFVERGWLSANMVLLGGDLRGPLVVDTGYVTHAPQSLALVAQHLARAGHEAPRALLNTHLHSDHCGGNGALQARHGSPVWMPPGEFEAAKAWDESRLSFDDTGQQCARFVPHEQLLPGQQIEHGPCRWDVHAAPGHDPASVILFEPRQGILISADALWEKGFGIVFPELAPGPALGAAFTEVERTLDLIQALQPALVLPGHGAQFTETRTALMEARSRLAYFRAEPIRHALHAAKALVMYHLLEWRERSWEALGTWIESTPVQQRLRALAGAPDESMDAQAWTRTLVESLCKSGQLQVDAQTVRLKQQA</sequence>
<dbReference type="InterPro" id="IPR001279">
    <property type="entry name" value="Metallo-B-lactamas"/>
</dbReference>
<evidence type="ECO:0000256" key="8">
    <source>
        <dbReference type="ARBA" id="ARBA00022764"/>
    </source>
</evidence>
<keyword evidence="8" id="KW-0574">Periplasm</keyword>
<dbReference type="EMBL" id="JBDPZC010000017">
    <property type="protein sequence ID" value="MEO3715650.1"/>
    <property type="molecule type" value="Genomic_DNA"/>
</dbReference>
<dbReference type="Gene3D" id="3.60.15.10">
    <property type="entry name" value="Ribonuclease Z/Hydroxyacylglutathione hydrolase-like"/>
    <property type="match status" value="1"/>
</dbReference>
<evidence type="ECO:0000256" key="3">
    <source>
        <dbReference type="ARBA" id="ARBA00004418"/>
    </source>
</evidence>
<dbReference type="PANTHER" id="PTHR42951">
    <property type="entry name" value="METALLO-BETA-LACTAMASE DOMAIN-CONTAINING"/>
    <property type="match status" value="1"/>
</dbReference>
<keyword evidence="9" id="KW-0378">Hydrolase</keyword>
<dbReference type="Pfam" id="PF00753">
    <property type="entry name" value="Lactamase_B"/>
    <property type="match status" value="1"/>
</dbReference>
<comment type="caution">
    <text evidence="13">The sequence shown here is derived from an EMBL/GenBank/DDBJ whole genome shotgun (WGS) entry which is preliminary data.</text>
</comment>
<dbReference type="RefSeq" id="WP_347613230.1">
    <property type="nucleotide sequence ID" value="NZ_JBDPZC010000017.1"/>
</dbReference>
<keyword evidence="10" id="KW-0862">Zinc</keyword>
<reference evidence="13 14" key="1">
    <citation type="submission" date="2024-05" db="EMBL/GenBank/DDBJ databases">
        <title>Roseateles sp. 2.12 16S ribosomal RNA gene Genome sequencing and assembly.</title>
        <authorList>
            <person name="Woo H."/>
        </authorList>
    </citation>
    <scope>NUCLEOTIDE SEQUENCE [LARGE SCALE GENOMIC DNA]</scope>
    <source>
        <strain evidence="13 14">2.12</strain>
    </source>
</reference>
<evidence type="ECO:0000256" key="7">
    <source>
        <dbReference type="ARBA" id="ARBA00022729"/>
    </source>
</evidence>
<comment type="subcellular location">
    <subcellularLocation>
        <location evidence="3">Periplasm</location>
    </subcellularLocation>
</comment>
<keyword evidence="7" id="KW-0732">Signal</keyword>
<protein>
    <recommendedName>
        <fullName evidence="5">beta-lactamase</fullName>
        <ecNumber evidence="5">3.5.2.6</ecNumber>
    </recommendedName>
</protein>
<gene>
    <name evidence="13" type="ORF">ABDJ40_22990</name>
</gene>
<dbReference type="InterPro" id="IPR001018">
    <property type="entry name" value="Beta-lactamase_class-B_CS"/>
</dbReference>
<dbReference type="SMART" id="SM00849">
    <property type="entry name" value="Lactamase_B"/>
    <property type="match status" value="1"/>
</dbReference>
<name>A0ABV0GKT4_9BURK</name>
<comment type="catalytic activity">
    <reaction evidence="1">
        <text>a beta-lactam + H2O = a substituted beta-amino acid</text>
        <dbReference type="Rhea" id="RHEA:20401"/>
        <dbReference type="ChEBI" id="CHEBI:15377"/>
        <dbReference type="ChEBI" id="CHEBI:35627"/>
        <dbReference type="ChEBI" id="CHEBI:140347"/>
        <dbReference type="EC" id="3.5.2.6"/>
    </reaction>
</comment>
<evidence type="ECO:0000256" key="9">
    <source>
        <dbReference type="ARBA" id="ARBA00022801"/>
    </source>
</evidence>
<evidence type="ECO:0000256" key="1">
    <source>
        <dbReference type="ARBA" id="ARBA00001526"/>
    </source>
</evidence>
<dbReference type="EC" id="3.5.2.6" evidence="5"/>
<dbReference type="Proteomes" id="UP001462640">
    <property type="component" value="Unassembled WGS sequence"/>
</dbReference>
<organism evidence="13 14">
    <name type="scientific">Roseateles flavus</name>
    <dbReference type="NCBI Taxonomy" id="3149041"/>
    <lineage>
        <taxon>Bacteria</taxon>
        <taxon>Pseudomonadati</taxon>
        <taxon>Pseudomonadota</taxon>
        <taxon>Betaproteobacteria</taxon>
        <taxon>Burkholderiales</taxon>
        <taxon>Sphaerotilaceae</taxon>
        <taxon>Roseateles</taxon>
    </lineage>
</organism>
<evidence type="ECO:0000256" key="10">
    <source>
        <dbReference type="ARBA" id="ARBA00022833"/>
    </source>
</evidence>
<comment type="similarity">
    <text evidence="4">Belongs to the metallo-beta-lactamase superfamily. Class-B beta-lactamase family.</text>
</comment>
<proteinExistence type="inferred from homology"/>
<keyword evidence="11" id="KW-0046">Antibiotic resistance</keyword>
<dbReference type="PROSITE" id="PS00743">
    <property type="entry name" value="BETA_LACTAMASE_B_1"/>
    <property type="match status" value="1"/>
</dbReference>
<evidence type="ECO:0000256" key="5">
    <source>
        <dbReference type="ARBA" id="ARBA00012865"/>
    </source>
</evidence>
<evidence type="ECO:0000259" key="12">
    <source>
        <dbReference type="SMART" id="SM00849"/>
    </source>
</evidence>
<keyword evidence="14" id="KW-1185">Reference proteome</keyword>